<reference evidence="1" key="1">
    <citation type="submission" date="2022-08" db="EMBL/GenBank/DDBJ databases">
        <authorList>
            <person name="Kallberg Y."/>
            <person name="Tangrot J."/>
            <person name="Rosling A."/>
        </authorList>
    </citation>
    <scope>NUCLEOTIDE SEQUENCE</scope>
    <source>
        <strain evidence="1">Wild A</strain>
    </source>
</reference>
<gene>
    <name evidence="1" type="ORF">FWILDA_LOCUS4594</name>
</gene>
<evidence type="ECO:0000313" key="2">
    <source>
        <dbReference type="Proteomes" id="UP001153678"/>
    </source>
</evidence>
<dbReference type="EMBL" id="CAMKVN010000702">
    <property type="protein sequence ID" value="CAI2170459.1"/>
    <property type="molecule type" value="Genomic_DNA"/>
</dbReference>
<accession>A0A9W4WLI6</accession>
<organism evidence="1 2">
    <name type="scientific">Funneliformis geosporum</name>
    <dbReference type="NCBI Taxonomy" id="1117311"/>
    <lineage>
        <taxon>Eukaryota</taxon>
        <taxon>Fungi</taxon>
        <taxon>Fungi incertae sedis</taxon>
        <taxon>Mucoromycota</taxon>
        <taxon>Glomeromycotina</taxon>
        <taxon>Glomeromycetes</taxon>
        <taxon>Glomerales</taxon>
        <taxon>Glomeraceae</taxon>
        <taxon>Funneliformis</taxon>
    </lineage>
</organism>
<dbReference type="AlphaFoldDB" id="A0A9W4WLI6"/>
<sequence>MKKKRKDTEERHAGLCDERHWNEYHKKKIEEIKRLPHEIQETERFTKPLQERYDLKSDDISQENIIQQGLQQTFDKSKEGANRKMDLLFQSISRSEYSGTFLRVASKHILHLEALRINININGNGVL</sequence>
<comment type="caution">
    <text evidence="1">The sequence shown here is derived from an EMBL/GenBank/DDBJ whole genome shotgun (WGS) entry which is preliminary data.</text>
</comment>
<keyword evidence="2" id="KW-1185">Reference proteome</keyword>
<evidence type="ECO:0000313" key="1">
    <source>
        <dbReference type="EMBL" id="CAI2170459.1"/>
    </source>
</evidence>
<proteinExistence type="predicted"/>
<name>A0A9W4WLI6_9GLOM</name>
<protein>
    <submittedName>
        <fullName evidence="1">15651_t:CDS:1</fullName>
    </submittedName>
</protein>
<dbReference type="Proteomes" id="UP001153678">
    <property type="component" value="Unassembled WGS sequence"/>
</dbReference>